<evidence type="ECO:0008006" key="4">
    <source>
        <dbReference type="Google" id="ProtNLM"/>
    </source>
</evidence>
<evidence type="ECO:0000313" key="2">
    <source>
        <dbReference type="EMBL" id="KAF2442950.1"/>
    </source>
</evidence>
<feature type="chain" id="PRO_5040150232" description="Secreted protein" evidence="1">
    <location>
        <begin position="18"/>
        <end position="80"/>
    </location>
</feature>
<reference evidence="2" key="1">
    <citation type="journal article" date="2020" name="Stud. Mycol.">
        <title>101 Dothideomycetes genomes: a test case for predicting lifestyles and emergence of pathogens.</title>
        <authorList>
            <person name="Haridas S."/>
            <person name="Albert R."/>
            <person name="Binder M."/>
            <person name="Bloem J."/>
            <person name="Labutti K."/>
            <person name="Salamov A."/>
            <person name="Andreopoulos B."/>
            <person name="Baker S."/>
            <person name="Barry K."/>
            <person name="Bills G."/>
            <person name="Bluhm B."/>
            <person name="Cannon C."/>
            <person name="Castanera R."/>
            <person name="Culley D."/>
            <person name="Daum C."/>
            <person name="Ezra D."/>
            <person name="Gonzalez J."/>
            <person name="Henrissat B."/>
            <person name="Kuo A."/>
            <person name="Liang C."/>
            <person name="Lipzen A."/>
            <person name="Lutzoni F."/>
            <person name="Magnuson J."/>
            <person name="Mondo S."/>
            <person name="Nolan M."/>
            <person name="Ohm R."/>
            <person name="Pangilinan J."/>
            <person name="Park H.-J."/>
            <person name="Ramirez L."/>
            <person name="Alfaro M."/>
            <person name="Sun H."/>
            <person name="Tritt A."/>
            <person name="Yoshinaga Y."/>
            <person name="Zwiers L.-H."/>
            <person name="Turgeon B."/>
            <person name="Goodwin S."/>
            <person name="Spatafora J."/>
            <person name="Crous P."/>
            <person name="Grigoriev I."/>
        </authorList>
    </citation>
    <scope>NUCLEOTIDE SEQUENCE</scope>
    <source>
        <strain evidence="2">CBS 690.94</strain>
    </source>
</reference>
<keyword evidence="1" id="KW-0732">Signal</keyword>
<feature type="signal peptide" evidence="1">
    <location>
        <begin position="1"/>
        <end position="17"/>
    </location>
</feature>
<proteinExistence type="predicted"/>
<evidence type="ECO:0000256" key="1">
    <source>
        <dbReference type="SAM" id="SignalP"/>
    </source>
</evidence>
<dbReference type="EMBL" id="MU001503">
    <property type="protein sequence ID" value="KAF2442950.1"/>
    <property type="molecule type" value="Genomic_DNA"/>
</dbReference>
<protein>
    <recommendedName>
        <fullName evidence="4">Secreted protein</fullName>
    </recommendedName>
</protein>
<dbReference type="Proteomes" id="UP000799764">
    <property type="component" value="Unassembled WGS sequence"/>
</dbReference>
<name>A0A9P4PFA4_9PLEO</name>
<keyword evidence="3" id="KW-1185">Reference proteome</keyword>
<dbReference type="AlphaFoldDB" id="A0A9P4PFA4"/>
<accession>A0A9P4PFA4</accession>
<organism evidence="2 3">
    <name type="scientific">Karstenula rhodostoma CBS 690.94</name>
    <dbReference type="NCBI Taxonomy" id="1392251"/>
    <lineage>
        <taxon>Eukaryota</taxon>
        <taxon>Fungi</taxon>
        <taxon>Dikarya</taxon>
        <taxon>Ascomycota</taxon>
        <taxon>Pezizomycotina</taxon>
        <taxon>Dothideomycetes</taxon>
        <taxon>Pleosporomycetidae</taxon>
        <taxon>Pleosporales</taxon>
        <taxon>Massarineae</taxon>
        <taxon>Didymosphaeriaceae</taxon>
        <taxon>Karstenula</taxon>
    </lineage>
</organism>
<gene>
    <name evidence="2" type="ORF">P171DRAFT_53125</name>
</gene>
<evidence type="ECO:0000313" key="3">
    <source>
        <dbReference type="Proteomes" id="UP000799764"/>
    </source>
</evidence>
<sequence>MHVSFLLIVHCIISVWSVTSCLFSGLLTGLLHNTTSASPDVLPNSFAMGSAKRRHDLTSHLTLRSGLATRVPFRTFGIHL</sequence>
<comment type="caution">
    <text evidence="2">The sequence shown here is derived from an EMBL/GenBank/DDBJ whole genome shotgun (WGS) entry which is preliminary data.</text>
</comment>